<accession>A0ABN1CV08</accession>
<organism evidence="1 2">
    <name type="scientific">Saccharopolyspora erythraea</name>
    <name type="common">Streptomyces erythraeus</name>
    <dbReference type="NCBI Taxonomy" id="1836"/>
    <lineage>
        <taxon>Bacteria</taxon>
        <taxon>Bacillati</taxon>
        <taxon>Actinomycetota</taxon>
        <taxon>Actinomycetes</taxon>
        <taxon>Pseudonocardiales</taxon>
        <taxon>Pseudonocardiaceae</taxon>
        <taxon>Saccharopolyspora</taxon>
    </lineage>
</organism>
<keyword evidence="2" id="KW-1185">Reference proteome</keyword>
<gene>
    <name evidence="1" type="ORF">GCM10009533_27880</name>
</gene>
<evidence type="ECO:0000313" key="1">
    <source>
        <dbReference type="EMBL" id="GAA0526964.1"/>
    </source>
</evidence>
<reference evidence="1 2" key="1">
    <citation type="journal article" date="2019" name="Int. J. Syst. Evol. Microbiol.">
        <title>The Global Catalogue of Microorganisms (GCM) 10K type strain sequencing project: providing services to taxonomists for standard genome sequencing and annotation.</title>
        <authorList>
            <consortium name="The Broad Institute Genomics Platform"/>
            <consortium name="The Broad Institute Genome Sequencing Center for Infectious Disease"/>
            <person name="Wu L."/>
            <person name="Ma J."/>
        </authorList>
    </citation>
    <scope>NUCLEOTIDE SEQUENCE [LARGE SCALE GENOMIC DNA]</scope>
    <source>
        <strain evidence="1 2">JCM 10303</strain>
    </source>
</reference>
<dbReference type="Proteomes" id="UP001500729">
    <property type="component" value="Unassembled WGS sequence"/>
</dbReference>
<name>A0ABN1CV08_SACER</name>
<comment type="caution">
    <text evidence="1">The sequence shown here is derived from an EMBL/GenBank/DDBJ whole genome shotgun (WGS) entry which is preliminary data.</text>
</comment>
<evidence type="ECO:0000313" key="2">
    <source>
        <dbReference type="Proteomes" id="UP001500729"/>
    </source>
</evidence>
<sequence length="80" mass="8619">MAGMFGVPGRLGARVGWDAGLLDCSGCQAVRGRADWGAGLPGPIGERVDLEATVAGHAWFWVRAQWVETLRMAPKWVLRA</sequence>
<dbReference type="EMBL" id="BAAAGS010000015">
    <property type="protein sequence ID" value="GAA0526964.1"/>
    <property type="molecule type" value="Genomic_DNA"/>
</dbReference>
<proteinExistence type="predicted"/>
<protein>
    <submittedName>
        <fullName evidence="1">Uncharacterized protein</fullName>
    </submittedName>
</protein>